<feature type="compositionally biased region" description="Polar residues" evidence="7">
    <location>
        <begin position="1"/>
        <end position="10"/>
    </location>
</feature>
<accession>A0ABQ6M9R4</accession>
<evidence type="ECO:0000313" key="9">
    <source>
        <dbReference type="Proteomes" id="UP001165060"/>
    </source>
</evidence>
<dbReference type="InterPro" id="IPR008610">
    <property type="entry name" value="Ebp2"/>
</dbReference>
<dbReference type="EMBL" id="BRYB01003878">
    <property type="protein sequence ID" value="GMI22130.1"/>
    <property type="molecule type" value="Genomic_DNA"/>
</dbReference>
<feature type="compositionally biased region" description="Basic and acidic residues" evidence="7">
    <location>
        <begin position="280"/>
        <end position="295"/>
    </location>
</feature>
<feature type="region of interest" description="Disordered" evidence="7">
    <location>
        <begin position="230"/>
        <end position="295"/>
    </location>
</feature>
<reference evidence="8 9" key="1">
    <citation type="journal article" date="2023" name="Commun. Biol.">
        <title>Genome analysis of Parmales, the sister group of diatoms, reveals the evolutionary specialization of diatoms from phago-mixotrophs to photoautotrophs.</title>
        <authorList>
            <person name="Ban H."/>
            <person name="Sato S."/>
            <person name="Yoshikawa S."/>
            <person name="Yamada K."/>
            <person name="Nakamura Y."/>
            <person name="Ichinomiya M."/>
            <person name="Sato N."/>
            <person name="Blanc-Mathieu R."/>
            <person name="Endo H."/>
            <person name="Kuwata A."/>
            <person name="Ogata H."/>
        </authorList>
    </citation>
    <scope>NUCLEOTIDE SEQUENCE [LARGE SCALE GENOMIC DNA]</scope>
</reference>
<evidence type="ECO:0000256" key="7">
    <source>
        <dbReference type="SAM" id="MobiDB-lite"/>
    </source>
</evidence>
<keyword evidence="5" id="KW-0539">Nucleus</keyword>
<protein>
    <submittedName>
        <fullName evidence="8">Uncharacterized protein</fullName>
    </submittedName>
</protein>
<evidence type="ECO:0000256" key="1">
    <source>
        <dbReference type="ARBA" id="ARBA00004604"/>
    </source>
</evidence>
<comment type="caution">
    <text evidence="8">The sequence shown here is derived from an EMBL/GenBank/DDBJ whole genome shotgun (WGS) entry which is preliminary data.</text>
</comment>
<dbReference type="PANTHER" id="PTHR13028">
    <property type="entry name" value="RRNA PROCESSING PROTEIN EBNA1-BINDING PROTEIN-RELATED"/>
    <property type="match status" value="1"/>
</dbReference>
<evidence type="ECO:0000313" key="8">
    <source>
        <dbReference type="EMBL" id="GMI22130.1"/>
    </source>
</evidence>
<dbReference type="PANTHER" id="PTHR13028:SF0">
    <property type="entry name" value="RRNA-PROCESSING PROTEIN EBP2-RELATED"/>
    <property type="match status" value="1"/>
</dbReference>
<feature type="coiled-coil region" evidence="6">
    <location>
        <begin position="417"/>
        <end position="451"/>
    </location>
</feature>
<name>A0ABQ6M9R4_9STRA</name>
<proteinExistence type="inferred from homology"/>
<comment type="similarity">
    <text evidence="2">Belongs to the EBP2 family.</text>
</comment>
<sequence length="592" mass="64293">MPKLASQSISLDEYSGSDTEAAEEARALAEAIRSGAFDGLGSGEDSGEESDAAADQSADTVPLEDIPSTTIERPPPAGNKSNATGLRAATRAIQARMLPWEERLDVTSSTTLGELDVNDDLSREVSFYNKACEAVSFGRRMFKSSGMPFSRPLDFFAEMLKSDAHMGKVKDRLIFEGKKIEAFEARKQAKEQKTRQAEKKDQKTKEKAAEKKRNIKSVEEWKKEAEKNRGFGIGDADDKERMEKFGGRGDAGKPNFKRERANEKYGKGLAGAAAKRGKFKTNEQDKKTAMKGANKEGKMSTEAMVKGIKSSSFAISVMVLEGNIMLLYLSQDLKYAAIASIISIFTETAGKAYVVRSTQALIDKHIKKGIKKGSTATAAAMVDALLIAGNEGGVNSAMGMAAEAGVVPELLARNEVLSKEKAELVREKAMLEMVEEELSKIVVELGEANKRLGGDWDEANILAMLAIRWSQEIIVEKTCIIYGAVATMLIDAVKSPHSKTVQLQLLAIFYSCEFVADFMFVFVMDGRFSVPLLRIPQPSVRSKQFWKDAAQGVFPLLSCLFPLIYAHHSVTQWIGDGGGAGGGEEGGDGGVT</sequence>
<organism evidence="8 9">
    <name type="scientific">Tetraparma gracilis</name>
    <dbReference type="NCBI Taxonomy" id="2962635"/>
    <lineage>
        <taxon>Eukaryota</taxon>
        <taxon>Sar</taxon>
        <taxon>Stramenopiles</taxon>
        <taxon>Ochrophyta</taxon>
        <taxon>Bolidophyceae</taxon>
        <taxon>Parmales</taxon>
        <taxon>Triparmaceae</taxon>
        <taxon>Tetraparma</taxon>
    </lineage>
</organism>
<evidence type="ECO:0000256" key="2">
    <source>
        <dbReference type="ARBA" id="ARBA00007336"/>
    </source>
</evidence>
<comment type="subcellular location">
    <subcellularLocation>
        <location evidence="1">Nucleus</location>
        <location evidence="1">Nucleolus</location>
    </subcellularLocation>
</comment>
<feature type="compositionally biased region" description="Basic and acidic residues" evidence="7">
    <location>
        <begin position="236"/>
        <end position="266"/>
    </location>
</feature>
<evidence type="ECO:0000256" key="6">
    <source>
        <dbReference type="SAM" id="Coils"/>
    </source>
</evidence>
<dbReference type="Pfam" id="PF05890">
    <property type="entry name" value="Ebp2"/>
    <property type="match status" value="1"/>
</dbReference>
<gene>
    <name evidence="8" type="ORF">TeGR_g4433</name>
</gene>
<dbReference type="Proteomes" id="UP001165060">
    <property type="component" value="Unassembled WGS sequence"/>
</dbReference>
<evidence type="ECO:0000256" key="4">
    <source>
        <dbReference type="ARBA" id="ARBA00023054"/>
    </source>
</evidence>
<keyword evidence="9" id="KW-1185">Reference proteome</keyword>
<evidence type="ECO:0000256" key="3">
    <source>
        <dbReference type="ARBA" id="ARBA00022517"/>
    </source>
</evidence>
<keyword evidence="3" id="KW-0690">Ribosome biogenesis</keyword>
<evidence type="ECO:0000256" key="5">
    <source>
        <dbReference type="ARBA" id="ARBA00023242"/>
    </source>
</evidence>
<keyword evidence="4 6" id="KW-0175">Coiled coil</keyword>
<feature type="region of interest" description="Disordered" evidence="7">
    <location>
        <begin position="186"/>
        <end position="214"/>
    </location>
</feature>
<feature type="region of interest" description="Disordered" evidence="7">
    <location>
        <begin position="1"/>
        <end position="85"/>
    </location>
</feature>